<evidence type="ECO:0000313" key="5">
    <source>
        <dbReference type="Proteomes" id="UP001217838"/>
    </source>
</evidence>
<dbReference type="PRINTS" id="PR00080">
    <property type="entry name" value="SDRFAMILY"/>
</dbReference>
<dbReference type="Pfam" id="PF13561">
    <property type="entry name" value="adh_short_C2"/>
    <property type="match status" value="1"/>
</dbReference>
<dbReference type="GO" id="GO:0047936">
    <property type="term" value="F:glucose 1-dehydrogenase [NAD(P)+] activity"/>
    <property type="evidence" value="ECO:0007669"/>
    <property type="project" value="UniProtKB-EC"/>
</dbReference>
<dbReference type="InterPro" id="IPR057326">
    <property type="entry name" value="KR_dom"/>
</dbReference>
<proteinExistence type="inferred from homology"/>
<organism evidence="4 5">
    <name type="scientific">Nannocystis radixulma</name>
    <dbReference type="NCBI Taxonomy" id="2995305"/>
    <lineage>
        <taxon>Bacteria</taxon>
        <taxon>Pseudomonadati</taxon>
        <taxon>Myxococcota</taxon>
        <taxon>Polyangia</taxon>
        <taxon>Nannocystales</taxon>
        <taxon>Nannocystaceae</taxon>
        <taxon>Nannocystis</taxon>
    </lineage>
</organism>
<dbReference type="SMART" id="SM00822">
    <property type="entry name" value="PKS_KR"/>
    <property type="match status" value="1"/>
</dbReference>
<dbReference type="SUPFAM" id="SSF51735">
    <property type="entry name" value="NAD(P)-binding Rossmann-fold domains"/>
    <property type="match status" value="1"/>
</dbReference>
<dbReference type="NCBIfam" id="NF005559">
    <property type="entry name" value="PRK07231.1"/>
    <property type="match status" value="1"/>
</dbReference>
<name>A0ABT5BQR4_9BACT</name>
<protein>
    <submittedName>
        <fullName evidence="4">Glucose 1-dehydrogenase</fullName>
        <ecNumber evidence="4">1.1.1.47</ecNumber>
    </submittedName>
</protein>
<accession>A0ABT5BQR4</accession>
<dbReference type="Proteomes" id="UP001217838">
    <property type="component" value="Unassembled WGS sequence"/>
</dbReference>
<comment type="caution">
    <text evidence="4">The sequence shown here is derived from an EMBL/GenBank/DDBJ whole genome shotgun (WGS) entry which is preliminary data.</text>
</comment>
<dbReference type="PANTHER" id="PTHR43639">
    <property type="entry name" value="OXIDOREDUCTASE, SHORT-CHAIN DEHYDROGENASE/REDUCTASE FAMILY (AFU_ORTHOLOGUE AFUA_5G02870)"/>
    <property type="match status" value="1"/>
</dbReference>
<evidence type="ECO:0000256" key="1">
    <source>
        <dbReference type="ARBA" id="ARBA00006484"/>
    </source>
</evidence>
<sequence length="246" mass="25663">MNALTGKTAIVTGGSRGIGRAAVLRLASDGAAVLLTYRRDEAAARQVVDAVLARGGKASAMAFDLAHATEVERIFDEAEHQFGGVDILVNNAAEVNTPTIADTTEAAWDRAFAVNAKAPFFLIQQAARRMRDDGRIINISTITTALAEPGASLYAGSKAALEQVTRSAAWELAPRRITVNAISPGATDTDLLHAVNPPEALAQAVAMTPLGRLGLPADIADLIAFLASPDARWLTGQNIRATGGLA</sequence>
<dbReference type="EMBL" id="JAQNDN010000028">
    <property type="protein sequence ID" value="MDC0675899.1"/>
    <property type="molecule type" value="Genomic_DNA"/>
</dbReference>
<dbReference type="Gene3D" id="3.40.50.720">
    <property type="entry name" value="NAD(P)-binding Rossmann-like Domain"/>
    <property type="match status" value="1"/>
</dbReference>
<dbReference type="PRINTS" id="PR00081">
    <property type="entry name" value="GDHRDH"/>
</dbReference>
<evidence type="ECO:0000256" key="2">
    <source>
        <dbReference type="ARBA" id="ARBA00023002"/>
    </source>
</evidence>
<feature type="domain" description="Ketoreductase" evidence="3">
    <location>
        <begin position="7"/>
        <end position="185"/>
    </location>
</feature>
<reference evidence="4 5" key="1">
    <citation type="submission" date="2022-11" db="EMBL/GenBank/DDBJ databases">
        <title>Minimal conservation of predation-associated metabolite biosynthetic gene clusters underscores biosynthetic potential of Myxococcota including descriptions for ten novel species: Archangium lansinium sp. nov., Myxococcus landrumus sp. nov., Nannocystis bai.</title>
        <authorList>
            <person name="Ahearne A."/>
            <person name="Stevens C."/>
            <person name="Dowd S."/>
        </authorList>
    </citation>
    <scope>NUCLEOTIDE SEQUENCE [LARGE SCALE GENOMIC DNA]</scope>
    <source>
        <strain evidence="4 5">NCELM</strain>
    </source>
</reference>
<evidence type="ECO:0000259" key="3">
    <source>
        <dbReference type="SMART" id="SM00822"/>
    </source>
</evidence>
<keyword evidence="5" id="KW-1185">Reference proteome</keyword>
<dbReference type="InterPro" id="IPR036291">
    <property type="entry name" value="NAD(P)-bd_dom_sf"/>
</dbReference>
<dbReference type="PANTHER" id="PTHR43639:SF1">
    <property type="entry name" value="SHORT-CHAIN DEHYDROGENASE_REDUCTASE FAMILY PROTEIN"/>
    <property type="match status" value="1"/>
</dbReference>
<dbReference type="RefSeq" id="WP_272011555.1">
    <property type="nucleotide sequence ID" value="NZ_JAQNDN010000028.1"/>
</dbReference>
<evidence type="ECO:0000313" key="4">
    <source>
        <dbReference type="EMBL" id="MDC0675899.1"/>
    </source>
</evidence>
<dbReference type="InterPro" id="IPR002347">
    <property type="entry name" value="SDR_fam"/>
</dbReference>
<comment type="similarity">
    <text evidence="1">Belongs to the short-chain dehydrogenases/reductases (SDR) family.</text>
</comment>
<dbReference type="EC" id="1.1.1.47" evidence="4"/>
<keyword evidence="2 4" id="KW-0560">Oxidoreductase</keyword>
<gene>
    <name evidence="4" type="ORF">POL58_49675</name>
</gene>